<keyword evidence="12" id="KW-0325">Glycoprotein</keyword>
<keyword evidence="9" id="KW-0732">Signal</keyword>
<feature type="compositionally biased region" description="Low complexity" evidence="20">
    <location>
        <begin position="58"/>
        <end position="68"/>
    </location>
</feature>
<evidence type="ECO:0000256" key="14">
    <source>
        <dbReference type="ARBA" id="ARBA00023316"/>
    </source>
</evidence>
<organism evidence="22 23">
    <name type="scientific">Collybia nuda</name>
    <dbReference type="NCBI Taxonomy" id="64659"/>
    <lineage>
        <taxon>Eukaryota</taxon>
        <taxon>Fungi</taxon>
        <taxon>Dikarya</taxon>
        <taxon>Basidiomycota</taxon>
        <taxon>Agaricomycotina</taxon>
        <taxon>Agaricomycetes</taxon>
        <taxon>Agaricomycetidae</taxon>
        <taxon>Agaricales</taxon>
        <taxon>Tricholomatineae</taxon>
        <taxon>Clitocybaceae</taxon>
        <taxon>Collybia</taxon>
    </lineage>
</organism>
<evidence type="ECO:0000256" key="6">
    <source>
        <dbReference type="ARBA" id="ARBA00022475"/>
    </source>
</evidence>
<keyword evidence="15" id="KW-0624">Polysaccharide degradation</keyword>
<dbReference type="AlphaFoldDB" id="A0A9P5YAM8"/>
<keyword evidence="7" id="KW-0134">Cell wall</keyword>
<evidence type="ECO:0000256" key="2">
    <source>
        <dbReference type="ARBA" id="ARBA00004191"/>
    </source>
</evidence>
<keyword evidence="13" id="KW-0119">Carbohydrate metabolism</keyword>
<proteinExistence type="inferred from homology"/>
<evidence type="ECO:0000256" key="15">
    <source>
        <dbReference type="ARBA" id="ARBA00023326"/>
    </source>
</evidence>
<accession>A0A9P5YAM8</accession>
<keyword evidence="21" id="KW-0812">Transmembrane</keyword>
<evidence type="ECO:0000256" key="8">
    <source>
        <dbReference type="ARBA" id="ARBA00022525"/>
    </source>
</evidence>
<evidence type="ECO:0000313" key="23">
    <source>
        <dbReference type="Proteomes" id="UP000807353"/>
    </source>
</evidence>
<evidence type="ECO:0000256" key="9">
    <source>
        <dbReference type="ARBA" id="ARBA00022729"/>
    </source>
</evidence>
<feature type="transmembrane region" description="Helical" evidence="21">
    <location>
        <begin position="27"/>
        <end position="50"/>
    </location>
</feature>
<comment type="subcellular location">
    <subcellularLocation>
        <location evidence="3">Cell membrane</location>
        <topology evidence="3">Single-pass type II membrane protein</topology>
    </subcellularLocation>
    <subcellularLocation>
        <location evidence="2">Secreted</location>
        <location evidence="2">Cell wall</location>
    </subcellularLocation>
</comment>
<keyword evidence="10 22" id="KW-0378">Hydrolase</keyword>
<dbReference type="GO" id="GO:0009986">
    <property type="term" value="C:cell surface"/>
    <property type="evidence" value="ECO:0007669"/>
    <property type="project" value="TreeGrafter"/>
</dbReference>
<comment type="function">
    <text evidence="16">Glucanases play a role in cell expansion during growth, in cell-cell fusion during mating, and in spore release during sporulation. This enzyme may be involved in beta-glucan degradation. Active on laminarin and lichenan.</text>
</comment>
<dbReference type="OrthoDB" id="68336at2759"/>
<evidence type="ECO:0000256" key="3">
    <source>
        <dbReference type="ARBA" id="ARBA00004401"/>
    </source>
</evidence>
<keyword evidence="14" id="KW-0961">Cell wall biogenesis/degradation</keyword>
<dbReference type="Gene3D" id="3.20.20.80">
    <property type="entry name" value="Glycosidases"/>
    <property type="match status" value="2"/>
</dbReference>
<evidence type="ECO:0000256" key="7">
    <source>
        <dbReference type="ARBA" id="ARBA00022512"/>
    </source>
</evidence>
<gene>
    <name evidence="22" type="ORF">BDZ94DRAFT_450436</name>
</gene>
<comment type="similarity">
    <text evidence="4 19">Belongs to the glycosyl hydrolase 17 family.</text>
</comment>
<feature type="region of interest" description="Disordered" evidence="20">
    <location>
        <begin position="52"/>
        <end position="77"/>
    </location>
</feature>
<dbReference type="PANTHER" id="PTHR16631">
    <property type="entry name" value="GLUCAN 1,3-BETA-GLUCOSIDASE"/>
    <property type="match status" value="1"/>
</dbReference>
<sequence>MAYPSEYQNLGSNSFEKGTARQRRSKWIVIGSVLALLVLIAGGVAAGIIVSNNNRNTPGSSSGKKSPSNDPSVFTKDPRLHKSFYGMAYTPEGSMFPECGNSLENVIQDIQLLSQLTTRVRLYGADCNQTALVLEAIKQTKVDMEVFLGNYVLPEDNEPYVRQRDIIKNAIQTYGTNNIAGVTVGNEFMLNYLTAREDNDPNGVNGQAGAAILKADIEDTRAMLAGLGLKKNIPVGNSDAGSFFSTEILSSIDYGLSNVHAWFANTTAEAAADWVNAFFEETNVKPAALLPNQPKMYIAETGWPTKSSDAGNANNGADDASIAGLQTFMDTFVCQANTAGVPYFFFEFFDEEWKDIQFGGVEGWWGLFNADRTLKDLKIPDCPSS</sequence>
<evidence type="ECO:0000256" key="16">
    <source>
        <dbReference type="ARBA" id="ARBA00037649"/>
    </source>
</evidence>
<dbReference type="InterPro" id="IPR000490">
    <property type="entry name" value="Glyco_hydro_17"/>
</dbReference>
<dbReference type="Pfam" id="PF00332">
    <property type="entry name" value="Glyco_hydro_17"/>
    <property type="match status" value="1"/>
</dbReference>
<evidence type="ECO:0000256" key="11">
    <source>
        <dbReference type="ARBA" id="ARBA00023136"/>
    </source>
</evidence>
<keyword evidence="23" id="KW-1185">Reference proteome</keyword>
<protein>
    <recommendedName>
        <fullName evidence="5">glucan endo-1,3-beta-D-glucosidase</fullName>
        <ecNumber evidence="5">3.2.1.39</ecNumber>
    </recommendedName>
    <alternativeName>
        <fullName evidence="18">Endo-1,3-beta-glucanase btgC</fullName>
    </alternativeName>
    <alternativeName>
        <fullName evidence="17">Laminarinase btgC</fullName>
    </alternativeName>
</protein>
<evidence type="ECO:0000256" key="18">
    <source>
        <dbReference type="ARBA" id="ARBA00043078"/>
    </source>
</evidence>
<comment type="catalytic activity">
    <reaction evidence="1">
        <text>Hydrolysis of (1-&gt;3)-beta-D-glucosidic linkages in (1-&gt;3)-beta-D-glucans.</text>
        <dbReference type="EC" id="3.2.1.39"/>
    </reaction>
</comment>
<dbReference type="GO" id="GO:0005886">
    <property type="term" value="C:plasma membrane"/>
    <property type="evidence" value="ECO:0007669"/>
    <property type="project" value="UniProtKB-SubCell"/>
</dbReference>
<keyword evidence="21" id="KW-1133">Transmembrane helix</keyword>
<dbReference type="EC" id="3.2.1.39" evidence="5"/>
<evidence type="ECO:0000256" key="20">
    <source>
        <dbReference type="SAM" id="MobiDB-lite"/>
    </source>
</evidence>
<comment type="caution">
    <text evidence="22">The sequence shown here is derived from an EMBL/GenBank/DDBJ whole genome shotgun (WGS) entry which is preliminary data.</text>
</comment>
<evidence type="ECO:0000256" key="10">
    <source>
        <dbReference type="ARBA" id="ARBA00022801"/>
    </source>
</evidence>
<dbReference type="InterPro" id="IPR017853">
    <property type="entry name" value="GH"/>
</dbReference>
<dbReference type="EMBL" id="MU150251">
    <property type="protein sequence ID" value="KAF9464891.1"/>
    <property type="molecule type" value="Genomic_DNA"/>
</dbReference>
<evidence type="ECO:0000256" key="13">
    <source>
        <dbReference type="ARBA" id="ARBA00023277"/>
    </source>
</evidence>
<keyword evidence="6" id="KW-1003">Cell membrane</keyword>
<keyword evidence="11 21" id="KW-0472">Membrane</keyword>
<dbReference type="SUPFAM" id="SSF51445">
    <property type="entry name" value="(Trans)glycosidases"/>
    <property type="match status" value="1"/>
</dbReference>
<evidence type="ECO:0000256" key="12">
    <source>
        <dbReference type="ARBA" id="ARBA00023180"/>
    </source>
</evidence>
<dbReference type="GO" id="GO:0005576">
    <property type="term" value="C:extracellular region"/>
    <property type="evidence" value="ECO:0007669"/>
    <property type="project" value="TreeGrafter"/>
</dbReference>
<evidence type="ECO:0000256" key="4">
    <source>
        <dbReference type="ARBA" id="ARBA00008773"/>
    </source>
</evidence>
<evidence type="ECO:0000256" key="19">
    <source>
        <dbReference type="RuleBase" id="RU004335"/>
    </source>
</evidence>
<evidence type="ECO:0000313" key="22">
    <source>
        <dbReference type="EMBL" id="KAF9464891.1"/>
    </source>
</evidence>
<evidence type="ECO:0000256" key="5">
    <source>
        <dbReference type="ARBA" id="ARBA00012780"/>
    </source>
</evidence>
<dbReference type="GO" id="GO:0000272">
    <property type="term" value="P:polysaccharide catabolic process"/>
    <property type="evidence" value="ECO:0007669"/>
    <property type="project" value="UniProtKB-KW"/>
</dbReference>
<dbReference type="GO" id="GO:0042973">
    <property type="term" value="F:glucan endo-1,3-beta-D-glucosidase activity"/>
    <property type="evidence" value="ECO:0007669"/>
    <property type="project" value="UniProtKB-EC"/>
</dbReference>
<reference evidence="22" key="1">
    <citation type="submission" date="2020-11" db="EMBL/GenBank/DDBJ databases">
        <authorList>
            <consortium name="DOE Joint Genome Institute"/>
            <person name="Ahrendt S."/>
            <person name="Riley R."/>
            <person name="Andreopoulos W."/>
            <person name="Labutti K."/>
            <person name="Pangilinan J."/>
            <person name="Ruiz-Duenas F.J."/>
            <person name="Barrasa J.M."/>
            <person name="Sanchez-Garcia M."/>
            <person name="Camarero S."/>
            <person name="Miyauchi S."/>
            <person name="Serrano A."/>
            <person name="Linde D."/>
            <person name="Babiker R."/>
            <person name="Drula E."/>
            <person name="Ayuso-Fernandez I."/>
            <person name="Pacheco R."/>
            <person name="Padilla G."/>
            <person name="Ferreira P."/>
            <person name="Barriuso J."/>
            <person name="Kellner H."/>
            <person name="Castanera R."/>
            <person name="Alfaro M."/>
            <person name="Ramirez L."/>
            <person name="Pisabarro A.G."/>
            <person name="Kuo A."/>
            <person name="Tritt A."/>
            <person name="Lipzen A."/>
            <person name="He G."/>
            <person name="Yan M."/>
            <person name="Ng V."/>
            <person name="Cullen D."/>
            <person name="Martin F."/>
            <person name="Rosso M.-N."/>
            <person name="Henrissat B."/>
            <person name="Hibbett D."/>
            <person name="Martinez A.T."/>
            <person name="Grigoriev I.V."/>
        </authorList>
    </citation>
    <scope>NUCLEOTIDE SEQUENCE</scope>
    <source>
        <strain evidence="22">CBS 247.69</strain>
    </source>
</reference>
<evidence type="ECO:0000256" key="21">
    <source>
        <dbReference type="SAM" id="Phobius"/>
    </source>
</evidence>
<dbReference type="Proteomes" id="UP000807353">
    <property type="component" value="Unassembled WGS sequence"/>
</dbReference>
<name>A0A9P5YAM8_9AGAR</name>
<keyword evidence="8" id="KW-0964">Secreted</keyword>
<dbReference type="PANTHER" id="PTHR16631:SF17">
    <property type="entry name" value="GLUCAN ENDO-1,3-BETA-GLUCOSIDASE BTGC"/>
    <property type="match status" value="1"/>
</dbReference>
<evidence type="ECO:0000256" key="1">
    <source>
        <dbReference type="ARBA" id="ARBA00000382"/>
    </source>
</evidence>
<evidence type="ECO:0000256" key="17">
    <source>
        <dbReference type="ARBA" id="ARBA00042373"/>
    </source>
</evidence>
<dbReference type="GO" id="GO:0009277">
    <property type="term" value="C:fungal-type cell wall"/>
    <property type="evidence" value="ECO:0007669"/>
    <property type="project" value="TreeGrafter"/>
</dbReference>
<dbReference type="InterPro" id="IPR050732">
    <property type="entry name" value="Beta-glucan_modifiers"/>
</dbReference>
<dbReference type="GO" id="GO:0071555">
    <property type="term" value="P:cell wall organization"/>
    <property type="evidence" value="ECO:0007669"/>
    <property type="project" value="UniProtKB-KW"/>
</dbReference>